<dbReference type="PANTHER" id="PTHR30337">
    <property type="entry name" value="COMPONENT OF ATP-DEPENDENT DSDNA EXONUCLEASE"/>
    <property type="match status" value="1"/>
</dbReference>
<comment type="subunit">
    <text evidence="2 7">Heterodimer of SbcC and SbcD.</text>
</comment>
<dbReference type="Pfam" id="PF12320">
    <property type="entry name" value="SbcD_C"/>
    <property type="match status" value="1"/>
</dbReference>
<sequence>MRFLHTADWHIGKKLHGYDLLEEQRDAYEQIKAIAQDEHVDAVVIAGDLYDRALPSEAAVTALDDMLVDLNRKQKFPLLAISGNHDSAVRLGYGQEWFASTNFYLRTSFADSLQPIVMGDTQFFLLPYFEPIAARQYFQDDSIRTVNEAMVRLVAAMQALFDPSKKHVLVAHFFAAGSQHSESETQVQVGGLNAVPVDLLAPFDYVALGHLHRKEALQNEPKIKYSGSPLKFSTSEAEDTKGVWIVDTDTAPVTVTFKPLKPLHDLVVLTDSFDHLMDFDHPYPVTPDDFVAVELTDTTPISNVMQRLKTRFPKVVELQRVNQLEVTQSTLDVKQVQQDPLTLMTDFFEQATQHKLTAQQQEWAQSTLQAALKEDDAQ</sequence>
<evidence type="ECO:0000256" key="3">
    <source>
        <dbReference type="ARBA" id="ARBA00013365"/>
    </source>
</evidence>
<dbReference type="RefSeq" id="WP_125685287.1">
    <property type="nucleotide sequence ID" value="NZ_JBHSSI010000078.1"/>
</dbReference>
<keyword evidence="7" id="KW-0233">DNA recombination</keyword>
<dbReference type="InterPro" id="IPR050535">
    <property type="entry name" value="DNA_Repair-Maintenance_Comp"/>
</dbReference>
<keyword evidence="11" id="KW-1185">Reference proteome</keyword>
<evidence type="ECO:0000256" key="6">
    <source>
        <dbReference type="ARBA" id="ARBA00022839"/>
    </source>
</evidence>
<evidence type="ECO:0000256" key="5">
    <source>
        <dbReference type="ARBA" id="ARBA00022801"/>
    </source>
</evidence>
<dbReference type="GO" id="GO:0004527">
    <property type="term" value="F:exonuclease activity"/>
    <property type="evidence" value="ECO:0007669"/>
    <property type="project" value="UniProtKB-KW"/>
</dbReference>
<evidence type="ECO:0000313" key="10">
    <source>
        <dbReference type="EMBL" id="MFC6261714.1"/>
    </source>
</evidence>
<evidence type="ECO:0000259" key="8">
    <source>
        <dbReference type="Pfam" id="PF00149"/>
    </source>
</evidence>
<evidence type="ECO:0000313" key="11">
    <source>
        <dbReference type="Proteomes" id="UP001596283"/>
    </source>
</evidence>
<comment type="caution">
    <text evidence="10">The sequence shown here is derived from an EMBL/GenBank/DDBJ whole genome shotgun (WGS) entry which is preliminary data.</text>
</comment>
<protein>
    <recommendedName>
        <fullName evidence="3 7">Nuclease SbcCD subunit D</fullName>
    </recommendedName>
</protein>
<dbReference type="InterPro" id="IPR004843">
    <property type="entry name" value="Calcineurin-like_PHP"/>
</dbReference>
<comment type="function">
    <text evidence="7">SbcCD cleaves DNA hairpin structures. These structures can inhibit DNA replication and are intermediates in certain DNA recombination reactions. The complex acts as a 3'-&gt;5' double strand exonuclease that can open hairpins. It also has a 5' single-strand endonuclease activity.</text>
</comment>
<dbReference type="PANTHER" id="PTHR30337:SF0">
    <property type="entry name" value="NUCLEASE SBCCD SUBUNIT D"/>
    <property type="match status" value="1"/>
</dbReference>
<keyword evidence="5 7" id="KW-0378">Hydrolase</keyword>
<evidence type="ECO:0000256" key="4">
    <source>
        <dbReference type="ARBA" id="ARBA00022722"/>
    </source>
</evidence>
<dbReference type="Pfam" id="PF00149">
    <property type="entry name" value="Metallophos"/>
    <property type="match status" value="1"/>
</dbReference>
<keyword evidence="7" id="KW-0235">DNA replication</keyword>
<dbReference type="InterPro" id="IPR041796">
    <property type="entry name" value="Mre11_N"/>
</dbReference>
<dbReference type="Proteomes" id="UP001596283">
    <property type="component" value="Unassembled WGS sequence"/>
</dbReference>
<dbReference type="NCBIfam" id="TIGR00619">
    <property type="entry name" value="sbcd"/>
    <property type="match status" value="1"/>
</dbReference>
<name>A0ABW1TJS1_9LACO</name>
<evidence type="ECO:0000256" key="7">
    <source>
        <dbReference type="RuleBase" id="RU363069"/>
    </source>
</evidence>
<accession>A0ABW1TJS1</accession>
<dbReference type="InterPro" id="IPR004593">
    <property type="entry name" value="SbcD"/>
</dbReference>
<keyword evidence="7" id="KW-0255">Endonuclease</keyword>
<keyword evidence="6 7" id="KW-0269">Exonuclease</keyword>
<dbReference type="CDD" id="cd00840">
    <property type="entry name" value="MPP_Mre11_N"/>
    <property type="match status" value="1"/>
</dbReference>
<proteinExistence type="inferred from homology"/>
<evidence type="ECO:0000256" key="2">
    <source>
        <dbReference type="ARBA" id="ARBA00011322"/>
    </source>
</evidence>
<dbReference type="InterPro" id="IPR026843">
    <property type="entry name" value="SbcD_C"/>
</dbReference>
<evidence type="ECO:0000256" key="1">
    <source>
        <dbReference type="ARBA" id="ARBA00010555"/>
    </source>
</evidence>
<keyword evidence="4 7" id="KW-0540">Nuclease</keyword>
<feature type="domain" description="Calcineurin-like phosphoesterase" evidence="8">
    <location>
        <begin position="1"/>
        <end position="213"/>
    </location>
</feature>
<organism evidence="10 11">
    <name type="scientific">Levilactobacillus fujinensis</name>
    <dbReference type="NCBI Taxonomy" id="2486024"/>
    <lineage>
        <taxon>Bacteria</taxon>
        <taxon>Bacillati</taxon>
        <taxon>Bacillota</taxon>
        <taxon>Bacilli</taxon>
        <taxon>Lactobacillales</taxon>
        <taxon>Lactobacillaceae</taxon>
        <taxon>Levilactobacillus</taxon>
    </lineage>
</organism>
<feature type="domain" description="Nuclease SbcCD subunit D C-terminal" evidence="9">
    <location>
        <begin position="263"/>
        <end position="351"/>
    </location>
</feature>
<reference evidence="11" key="1">
    <citation type="journal article" date="2019" name="Int. J. Syst. Evol. Microbiol.">
        <title>The Global Catalogue of Microorganisms (GCM) 10K type strain sequencing project: providing services to taxonomists for standard genome sequencing and annotation.</title>
        <authorList>
            <consortium name="The Broad Institute Genomics Platform"/>
            <consortium name="The Broad Institute Genome Sequencing Center for Infectious Disease"/>
            <person name="Wu L."/>
            <person name="Ma J."/>
        </authorList>
    </citation>
    <scope>NUCLEOTIDE SEQUENCE [LARGE SCALE GENOMIC DNA]</scope>
    <source>
        <strain evidence="11">CCM 8908</strain>
    </source>
</reference>
<comment type="similarity">
    <text evidence="1 7">Belongs to the SbcD family.</text>
</comment>
<evidence type="ECO:0000259" key="9">
    <source>
        <dbReference type="Pfam" id="PF12320"/>
    </source>
</evidence>
<dbReference type="EMBL" id="JBHSSI010000078">
    <property type="protein sequence ID" value="MFC6261714.1"/>
    <property type="molecule type" value="Genomic_DNA"/>
</dbReference>
<gene>
    <name evidence="7" type="primary">sbcD</name>
    <name evidence="10" type="ORF">ACFP1C_12295</name>
</gene>
<dbReference type="SUPFAM" id="SSF56300">
    <property type="entry name" value="Metallo-dependent phosphatases"/>
    <property type="match status" value="1"/>
</dbReference>
<dbReference type="InterPro" id="IPR029052">
    <property type="entry name" value="Metallo-depent_PP-like"/>
</dbReference>
<dbReference type="Gene3D" id="3.60.21.10">
    <property type="match status" value="1"/>
</dbReference>